<reference evidence="3" key="2">
    <citation type="submission" date="2014-06" db="EMBL/GenBank/DDBJ databases">
        <authorList>
            <person name="Aslett M."/>
            <person name="De Silva Nishadi"/>
        </authorList>
    </citation>
    <scope>NUCLEOTIDE SEQUENCE</scope>
    <source>
        <strain evidence="3">Bond</strain>
    </source>
</reference>
<evidence type="ECO:0000313" key="3">
    <source>
        <dbReference type="EMBL" id="CDR71397.1"/>
    </source>
</evidence>
<reference evidence="3" key="1">
    <citation type="journal article" date="2014" name="Nucleic Acids Res.">
        <title>The evolutionary dynamics of variant antigen genes in Babesia reveal a history of genomic innovation underlying host-parasite interaction.</title>
        <authorList>
            <person name="Jackson A.P."/>
            <person name="Otto T.D."/>
            <person name="Darby A."/>
            <person name="Ramaprasad A."/>
            <person name="Xia D."/>
            <person name="Echaide I.E."/>
            <person name="Farber M."/>
            <person name="Gahlot S."/>
            <person name="Gamble J."/>
            <person name="Gupta D."/>
            <person name="Gupta Y."/>
            <person name="Jackson L."/>
            <person name="Malandrin L."/>
            <person name="Malas T.B."/>
            <person name="Moussa E."/>
            <person name="Nair M."/>
            <person name="Reid AJ."/>
            <person name="Sanders M."/>
            <person name="Sharma J."/>
            <person name="Tracey A."/>
            <person name="Quail M.A."/>
            <person name="Weir W."/>
            <person name="Wastling J.M."/>
            <person name="Hall N."/>
            <person name="Willadsen P."/>
            <person name="Lingelbach K."/>
            <person name="Shiels B."/>
            <person name="Tait A."/>
            <person name="Berriman M."/>
            <person name="Allred D.R."/>
            <person name="Pain A."/>
        </authorList>
    </citation>
    <scope>NUCLEOTIDE SEQUENCE</scope>
    <source>
        <strain evidence="3">Bond</strain>
    </source>
</reference>
<feature type="coiled-coil region" evidence="1">
    <location>
        <begin position="713"/>
        <end position="740"/>
    </location>
</feature>
<feature type="coiled-coil region" evidence="1">
    <location>
        <begin position="261"/>
        <end position="288"/>
    </location>
</feature>
<accession>A0A061BIR0</accession>
<protein>
    <recommendedName>
        <fullName evidence="4">C3H1-type domain-containing protein</fullName>
    </recommendedName>
</protein>
<keyword evidence="1" id="KW-0175">Coiled coil</keyword>
<keyword evidence="2" id="KW-0812">Transmembrane</keyword>
<dbReference type="EMBL" id="LK054859">
    <property type="protein sequence ID" value="CDR71397.1"/>
    <property type="molecule type" value="Genomic_DNA"/>
</dbReference>
<keyword evidence="2" id="KW-0472">Membrane</keyword>
<evidence type="ECO:0000256" key="2">
    <source>
        <dbReference type="SAM" id="Phobius"/>
    </source>
</evidence>
<dbReference type="VEuPathDB" id="PiroplasmaDB:BBBOND_0000470"/>
<dbReference type="GeneID" id="24561624"/>
<feature type="transmembrane region" description="Helical" evidence="2">
    <location>
        <begin position="1561"/>
        <end position="1582"/>
    </location>
</feature>
<organism evidence="3">
    <name type="scientific">Babesia bigemina</name>
    <dbReference type="NCBI Taxonomy" id="5866"/>
    <lineage>
        <taxon>Eukaryota</taxon>
        <taxon>Sar</taxon>
        <taxon>Alveolata</taxon>
        <taxon>Apicomplexa</taxon>
        <taxon>Aconoidasida</taxon>
        <taxon>Piroplasmida</taxon>
        <taxon>Babesiidae</taxon>
        <taxon>Babesia</taxon>
    </lineage>
</organism>
<evidence type="ECO:0008006" key="4">
    <source>
        <dbReference type="Google" id="ProtNLM"/>
    </source>
</evidence>
<dbReference type="RefSeq" id="XP_012770347.1">
    <property type="nucleotide sequence ID" value="XM_012914893.1"/>
</dbReference>
<evidence type="ECO:0000256" key="1">
    <source>
        <dbReference type="SAM" id="Coils"/>
    </source>
</evidence>
<sequence>MGFLSGVLEAVKDENEVTTYDKYIQPESKRLQNVLDTLNKNIGTGRDGLAASVGAVKGWLGKYNSQVETLTKNVTSKLGTLSTKLSSDTGEYYKQVNDKNDLSAQLTMWTGTLGRISSDLQDIQNKQINILDKRLKADVLHEIKPINKSVEFLLESGNNSEFKGKVEQAVAKFRETRKSADQGVEECVQKVTAGLNKKIMELLQQHTETIKSTELYVIGKIDDVLSKAEKRSITHMEALDAEYKHKIKEAHSALANALKTLQNGATKANDLHNAIEKLQEKFHKLQGHESGIGTVVDTERDIKGMLFKFVEEGEKLKKTIEENIRQPLHKWHDANKDKMPGGLHQLGTDVDTNITTFSSNYPAVHSALKQIKMIVQPIENVLAVRMKNVLPQSDLEDLLEQVRMELKAYAGALIVDMESLRDSLDKELKGYINKLMGGGAYADIVARFVKTVLDSVIDTMSTKQADESHMAKQLKTQHSQMTIPQTQMKFDEIMTHFRGVDVRITTAISKLSDKVKLLNHHSKSTNENDQQLSHLTTNLPKSMEQVKNKITEVIQLVNSTNSGLVGAVASAKKLIDDFNNDRKTTLSNKFEGLKSEIRALSMESVRSALDSAIAGVNKKLEDLKKVPTTIEDEGKYSLAVRKSKLIEYIINLKSDIIGTITVNMSEIKETLNRSLIKSEKDAINHIRQLAETYKRKLEDGINAVEQQIQLMFAEQHKADLTALQKLIEHQKAEIQNIIDKDRASGIKCLLWYMNQNHNTLTELTGIQESKWAADKIRHYLHPLFTYIISQTNPSSQLVTDLQARTYALLTHLHANNRTFTFDSGFRSRLHNLTTYLSTFNPAAFANPHHPQLLDALKAGMQGLVAEMQKAYVNRYDGHPEMKWTTPNKEKVDEPTDDATRCAKVFMSCLPMWVEDLGELKRRCQHSWSKKAIHHKDEIDKENPLGEFLKQCGYRVPSSQKSHQDGELQCRHTFTGKHIDGILGKIIQMSNLEHVPQCRSREKEWNFNIMDFIACLYSHLDEYNEVCHLSTLFSKRHPCSIYEILCWFSGLPHSTVYSALPGGITKLLDKPENQPIDSGDSGIEIEFDDENAYYLDAHPHKFTYKDIYAVIELICSKSYDVLARIAGTGDEHTRYACEYANNSLKLHYPKTADDCLPMLLDMLRRLLSVFRFLESKCSYSAVEFGWADCQYGKNVPTTKSHCNDRSTEEVTCQAKCKPKCQPNSQPNSQPNCQPTSPLMSYLNDCLPGHLPHQLTNVGCKSECKTCPGNKPGMPCLTPLGFRGFSGSIKTGEQLCSIIKEILGNGMIACLFTLAPRPPTNLPEHFQFAVSLAKGLSASKQSKVDGIKTLADTIADSITDRSINLYENTDELIDPICKAYGNKGIEHRNQKRDAKHNVSCISLTTSCINQEHCVPYLSPLSCDTYNYLVNKQSNSYLSWAVYLPWTFHKYLASLLDAFKAIRCEDWGCRNCLHTDICKGESHGMLNPKGPEGGCQCASVVHCNGVSPTLYQYGFTFRDAQNLISLNRNCFNMRSHLYNVVNSDYFTDLFKQCDMLLWRIREPFSYLVLALWLLSLLYLLHIMVIRLDVLHIKSHLHSPSSHRIAAQSLLAAARVNKLGRVFYLQP</sequence>
<proteinExistence type="predicted"/>
<gene>
    <name evidence="3" type="ORF">BBBOND_0000470</name>
</gene>
<dbReference type="KEGG" id="bbig:BBBOND_0000470"/>
<dbReference type="OrthoDB" id="366943at2759"/>
<name>A0A061BIR0_BABBI</name>
<keyword evidence="2" id="KW-1133">Transmembrane helix</keyword>